<name>A0ACC2QS20_9NEOP</name>
<dbReference type="Proteomes" id="UP001231649">
    <property type="component" value="Chromosome 14"/>
</dbReference>
<protein>
    <submittedName>
        <fullName evidence="1">Uncharacterized protein</fullName>
    </submittedName>
</protein>
<keyword evidence="2" id="KW-1185">Reference proteome</keyword>
<sequence length="231" mass="26549">MSLTLTLTLAADLSEEAVYYTFEGGICEAPCHKRSTTCRTIDGSRSKCSNYESKVLQTGQTTSNIYFPCIKPCDTITKKCNIYHGFEDCHPDDVIYFTKDYTEEVTYCETPCLKYGGTEYRCYDSSKDWARCAPFPNKQKKLMEIFRRINVYGAYTEQGYRRCGQCECSPGVHVKNSNHQNFTKDVTFNEINMTSVMKYYENEFPVHVVRQVNPIHIVNSSETNPILSYNS</sequence>
<evidence type="ECO:0000313" key="2">
    <source>
        <dbReference type="Proteomes" id="UP001231649"/>
    </source>
</evidence>
<reference evidence="1" key="1">
    <citation type="submission" date="2023-03" db="EMBL/GenBank/DDBJ databases">
        <title>Chromosome-level genomes of two armyworms, Mythimna separata and Mythimna loreyi, provide insights into the biosynthesis and reception of sex pheromones.</title>
        <authorList>
            <person name="Zhao H."/>
        </authorList>
    </citation>
    <scope>NUCLEOTIDE SEQUENCE</scope>
    <source>
        <strain evidence="1">BeijingLab</strain>
    </source>
</reference>
<dbReference type="EMBL" id="CM056790">
    <property type="protein sequence ID" value="KAJ8723436.1"/>
    <property type="molecule type" value="Genomic_DNA"/>
</dbReference>
<gene>
    <name evidence="1" type="ORF">PYW08_003348</name>
</gene>
<proteinExistence type="predicted"/>
<evidence type="ECO:0000313" key="1">
    <source>
        <dbReference type="EMBL" id="KAJ8723436.1"/>
    </source>
</evidence>
<comment type="caution">
    <text evidence="1">The sequence shown here is derived from an EMBL/GenBank/DDBJ whole genome shotgun (WGS) entry which is preliminary data.</text>
</comment>
<accession>A0ACC2QS20</accession>
<organism evidence="1 2">
    <name type="scientific">Mythimna loreyi</name>
    <dbReference type="NCBI Taxonomy" id="667449"/>
    <lineage>
        <taxon>Eukaryota</taxon>
        <taxon>Metazoa</taxon>
        <taxon>Ecdysozoa</taxon>
        <taxon>Arthropoda</taxon>
        <taxon>Hexapoda</taxon>
        <taxon>Insecta</taxon>
        <taxon>Pterygota</taxon>
        <taxon>Neoptera</taxon>
        <taxon>Endopterygota</taxon>
        <taxon>Lepidoptera</taxon>
        <taxon>Glossata</taxon>
        <taxon>Ditrysia</taxon>
        <taxon>Noctuoidea</taxon>
        <taxon>Noctuidae</taxon>
        <taxon>Noctuinae</taxon>
        <taxon>Hadenini</taxon>
        <taxon>Mythimna</taxon>
    </lineage>
</organism>